<keyword evidence="2" id="KW-0472">Membrane</keyword>
<dbReference type="EMBL" id="AOIU01000005">
    <property type="protein sequence ID" value="ELZ29636.1"/>
    <property type="molecule type" value="Genomic_DNA"/>
</dbReference>
<keyword evidence="5" id="KW-1185">Reference proteome</keyword>
<keyword evidence="2" id="KW-0812">Transmembrane</keyword>
<accession>M0D2A1</accession>
<feature type="compositionally biased region" description="Basic and acidic residues" evidence="1">
    <location>
        <begin position="511"/>
        <end position="527"/>
    </location>
</feature>
<reference evidence="4 5" key="1">
    <citation type="journal article" date="2014" name="PLoS Genet.">
        <title>Phylogenetically driven sequencing of extremely halophilic archaea reveals strategies for static and dynamic osmo-response.</title>
        <authorList>
            <person name="Becker E.A."/>
            <person name="Seitzer P.M."/>
            <person name="Tritt A."/>
            <person name="Larsen D."/>
            <person name="Krusor M."/>
            <person name="Yao A.I."/>
            <person name="Wu D."/>
            <person name="Madern D."/>
            <person name="Eisen J.A."/>
            <person name="Darling A.E."/>
            <person name="Facciotti M.T."/>
        </authorList>
    </citation>
    <scope>NUCLEOTIDE SEQUENCE [LARGE SCALE GENOMIC DNA]</scope>
    <source>
        <strain evidence="4 5">2-9-1</strain>
    </source>
</reference>
<feature type="compositionally biased region" description="Gly residues" evidence="1">
    <location>
        <begin position="105"/>
        <end position="115"/>
    </location>
</feature>
<feature type="region of interest" description="Disordered" evidence="1">
    <location>
        <begin position="55"/>
        <end position="121"/>
    </location>
</feature>
<evidence type="ECO:0000313" key="4">
    <source>
        <dbReference type="EMBL" id="ELZ29636.1"/>
    </source>
</evidence>
<feature type="transmembrane region" description="Helical" evidence="2">
    <location>
        <begin position="32"/>
        <end position="52"/>
    </location>
</feature>
<comment type="caution">
    <text evidence="4">The sequence shown here is derived from an EMBL/GenBank/DDBJ whole genome shotgun (WGS) entry which is preliminary data.</text>
</comment>
<dbReference type="Gene3D" id="2.60.40.10">
    <property type="entry name" value="Immunoglobulins"/>
    <property type="match status" value="1"/>
</dbReference>
<dbReference type="OrthoDB" id="31512at2157"/>
<dbReference type="eggNOG" id="arCOG02742">
    <property type="taxonomic scope" value="Archaea"/>
</dbReference>
<evidence type="ECO:0000256" key="2">
    <source>
        <dbReference type="SAM" id="Phobius"/>
    </source>
</evidence>
<dbReference type="RefSeq" id="WP_006882006.1">
    <property type="nucleotide sequence ID" value="NZ_AOIU01000005.1"/>
</dbReference>
<protein>
    <submittedName>
        <fullName evidence="4">Conserved repeat domain protein</fullName>
    </submittedName>
</protein>
<feature type="domain" description="DUF58" evidence="3">
    <location>
        <begin position="324"/>
        <end position="438"/>
    </location>
</feature>
<evidence type="ECO:0000313" key="5">
    <source>
        <dbReference type="Proteomes" id="UP000011626"/>
    </source>
</evidence>
<dbReference type="Pfam" id="PF01882">
    <property type="entry name" value="DUF58"/>
    <property type="match status" value="1"/>
</dbReference>
<name>M0D2A1_9EURY</name>
<feature type="compositionally biased region" description="Basic and acidic residues" evidence="1">
    <location>
        <begin position="85"/>
        <end position="104"/>
    </location>
</feature>
<evidence type="ECO:0000256" key="1">
    <source>
        <dbReference type="SAM" id="MobiDB-lite"/>
    </source>
</evidence>
<proteinExistence type="predicted"/>
<keyword evidence="2" id="KW-1133">Transmembrane helix</keyword>
<organism evidence="4 5">
    <name type="scientific">Halosimplex carlsbadense 2-9-1</name>
    <dbReference type="NCBI Taxonomy" id="797114"/>
    <lineage>
        <taxon>Archaea</taxon>
        <taxon>Methanobacteriati</taxon>
        <taxon>Methanobacteriota</taxon>
        <taxon>Stenosarchaea group</taxon>
        <taxon>Halobacteria</taxon>
        <taxon>Halobacteriales</taxon>
        <taxon>Haloarculaceae</taxon>
        <taxon>Halosimplex</taxon>
    </lineage>
</organism>
<sequence>MKRRGWVGVVVVVAGLGLAAWGGGPGTSRATAAVAALAAVVVVVVGLAGAAGRRFVDPDRWHPRDPEGSYLVPVPGDEDPAFVGARDRSRANGDRDGNEGDRGDGTSGGDHGGNSDGPSVLAHATGHWTGVVAVALVLGGLGVVSRAPGLVLSGVVGAAVAGYAGTVEPSLRDAETGDPAVSVRRRLADESPEPGDPVTVGVELRNESDEYLTDVRVVDGVPDEVAIVDGSARHGAPLSPGARTTFTYTVRATRGEHDWTPAEVTVADPSGAVEYETTVAAPTTLRCTLPVLDGERIPVGGTTAGFAGRVETDEGGPGIEFHATREYRRSDPLSRIDWGQLAKTGELATVEFREERSAVVQLVVDTRRAAYRASAPDGYHAVERGVDAAHRVFDALLDAGDRVGFETFGREREGCRLAPGAGGDHRALGRELLNVHPALSPVPPARKLHERYPVDRRATLRLERIRRIHRRLDPDAQVMFVSPCCDDYPRQVARRLAAYGRDVTVVSPDPTVRDTDPHERAADERDERLSALRSAGVRVVDWEGGERFDAALARARRRWSA</sequence>
<dbReference type="PANTHER" id="PTHR33608:SF6">
    <property type="entry name" value="BLL2464 PROTEIN"/>
    <property type="match status" value="1"/>
</dbReference>
<dbReference type="AlphaFoldDB" id="M0D2A1"/>
<dbReference type="Proteomes" id="UP000011626">
    <property type="component" value="Unassembled WGS sequence"/>
</dbReference>
<dbReference type="InterPro" id="IPR002881">
    <property type="entry name" value="DUF58"/>
</dbReference>
<evidence type="ECO:0000259" key="3">
    <source>
        <dbReference type="Pfam" id="PF01882"/>
    </source>
</evidence>
<dbReference type="PANTHER" id="PTHR33608">
    <property type="entry name" value="BLL2464 PROTEIN"/>
    <property type="match status" value="1"/>
</dbReference>
<gene>
    <name evidence="4" type="ORF">C475_01766</name>
</gene>
<feature type="region of interest" description="Disordered" evidence="1">
    <location>
        <begin position="507"/>
        <end position="527"/>
    </location>
</feature>
<dbReference type="InterPro" id="IPR013783">
    <property type="entry name" value="Ig-like_fold"/>
</dbReference>
<dbReference type="STRING" id="797114.C475_01766"/>
<feature type="compositionally biased region" description="Basic and acidic residues" evidence="1">
    <location>
        <begin position="55"/>
        <end position="67"/>
    </location>
</feature>